<organism evidence="1 2">
    <name type="scientific">Limnospira indica PCC 8005</name>
    <dbReference type="NCBI Taxonomy" id="376219"/>
    <lineage>
        <taxon>Bacteria</taxon>
        <taxon>Bacillati</taxon>
        <taxon>Cyanobacteriota</taxon>
        <taxon>Cyanophyceae</taxon>
        <taxon>Oscillatoriophycideae</taxon>
        <taxon>Oscillatoriales</taxon>
        <taxon>Sirenicapillariaceae</taxon>
        <taxon>Limnospira</taxon>
    </lineage>
</organism>
<name>A0A9P1KHS9_9CYAN</name>
<dbReference type="Proteomes" id="UP000032946">
    <property type="component" value="Chromosome"/>
</dbReference>
<keyword evidence="2" id="KW-1185">Reference proteome</keyword>
<dbReference type="SUPFAM" id="SSF53474">
    <property type="entry name" value="alpha/beta-Hydrolases"/>
    <property type="match status" value="1"/>
</dbReference>
<proteinExistence type="predicted"/>
<evidence type="ECO:0000313" key="2">
    <source>
        <dbReference type="Proteomes" id="UP000032946"/>
    </source>
</evidence>
<evidence type="ECO:0000313" key="1">
    <source>
        <dbReference type="EMBL" id="CDM97303.1"/>
    </source>
</evidence>
<dbReference type="AlphaFoldDB" id="A0A9P1KHS9"/>
<dbReference type="EMBL" id="FO818640">
    <property type="protein sequence ID" value="CDM97303.1"/>
    <property type="molecule type" value="Genomic_DNA"/>
</dbReference>
<sequence length="202" mass="21986">MLRGLIVLSTEIDNSTTITTVICPGFHPPHFTAQFLDRLGVDWGDNGLLVFPADLSSPLSPRALGEFLQANLGARHSTPLIFIGFSAGVVAAMVGAYRWQQSGGQVRGLIAIDGWGVGRVGNFPFYRISHDRFTHWSSGLLGAGDGGFYADPPVEHLDLWRFPHQTWGWWLETGLVGLKTASPMMASEAIFAILKKLGKLPN</sequence>
<protein>
    <submittedName>
        <fullName evidence="1">Uncharacterized protein</fullName>
    </submittedName>
</protein>
<reference evidence="1 2" key="1">
    <citation type="submission" date="2014-02" db="EMBL/GenBank/DDBJ databases">
        <authorList>
            <person name="Genoscope - CEA"/>
        </authorList>
    </citation>
    <scope>NUCLEOTIDE SEQUENCE [LARGE SCALE GENOMIC DNA]</scope>
    <source>
        <strain evidence="1 2">PCC 8005</strain>
    </source>
</reference>
<accession>A0A9P1KHS9</accession>
<dbReference type="InterPro" id="IPR029058">
    <property type="entry name" value="AB_hydrolase_fold"/>
</dbReference>
<gene>
    <name evidence="1" type="ORF">ARTHRO_50273</name>
</gene>